<dbReference type="AlphaFoldDB" id="A0A2H3DG60"/>
<name>A0A2H3DG60_ARMGA</name>
<dbReference type="Proteomes" id="UP000217790">
    <property type="component" value="Unassembled WGS sequence"/>
</dbReference>
<accession>A0A2H3DG60</accession>
<organism evidence="1 2">
    <name type="scientific">Armillaria gallica</name>
    <name type="common">Bulbous honey fungus</name>
    <name type="synonym">Armillaria bulbosa</name>
    <dbReference type="NCBI Taxonomy" id="47427"/>
    <lineage>
        <taxon>Eukaryota</taxon>
        <taxon>Fungi</taxon>
        <taxon>Dikarya</taxon>
        <taxon>Basidiomycota</taxon>
        <taxon>Agaricomycotina</taxon>
        <taxon>Agaricomycetes</taxon>
        <taxon>Agaricomycetidae</taxon>
        <taxon>Agaricales</taxon>
        <taxon>Marasmiineae</taxon>
        <taxon>Physalacriaceae</taxon>
        <taxon>Armillaria</taxon>
    </lineage>
</organism>
<dbReference type="EMBL" id="KZ293665">
    <property type="protein sequence ID" value="PBK90442.1"/>
    <property type="molecule type" value="Genomic_DNA"/>
</dbReference>
<sequence>MTMGGELLNSTINLAGHMWSKEPVGTEIPHFQSSRHINDVDTSDLAAGELRPSKPHFHDIPRRKRITVAMDVLKNVAFALDDLTFSLSAELIHLRSIKEASPDFPLTPFHDQSNELHARLERVISKEACVKMLKNDLEKMLADIDDQISHYQKTWQVLVF</sequence>
<dbReference type="STRING" id="47427.A0A2H3DG60"/>
<gene>
    <name evidence="1" type="ORF">ARMGADRAFT_1082709</name>
</gene>
<proteinExistence type="predicted"/>
<evidence type="ECO:0000313" key="1">
    <source>
        <dbReference type="EMBL" id="PBK90442.1"/>
    </source>
</evidence>
<reference evidence="2" key="1">
    <citation type="journal article" date="2017" name="Nat. Ecol. Evol.">
        <title>Genome expansion and lineage-specific genetic innovations in the forest pathogenic fungi Armillaria.</title>
        <authorList>
            <person name="Sipos G."/>
            <person name="Prasanna A.N."/>
            <person name="Walter M.C."/>
            <person name="O'Connor E."/>
            <person name="Balint B."/>
            <person name="Krizsan K."/>
            <person name="Kiss B."/>
            <person name="Hess J."/>
            <person name="Varga T."/>
            <person name="Slot J."/>
            <person name="Riley R."/>
            <person name="Boka B."/>
            <person name="Rigling D."/>
            <person name="Barry K."/>
            <person name="Lee J."/>
            <person name="Mihaltcheva S."/>
            <person name="LaButti K."/>
            <person name="Lipzen A."/>
            <person name="Waldron R."/>
            <person name="Moloney N.M."/>
            <person name="Sperisen C."/>
            <person name="Kredics L."/>
            <person name="Vagvoelgyi C."/>
            <person name="Patrignani A."/>
            <person name="Fitzpatrick D."/>
            <person name="Nagy I."/>
            <person name="Doyle S."/>
            <person name="Anderson J.B."/>
            <person name="Grigoriev I.V."/>
            <person name="Gueldener U."/>
            <person name="Muensterkoetter M."/>
            <person name="Nagy L.G."/>
        </authorList>
    </citation>
    <scope>NUCLEOTIDE SEQUENCE [LARGE SCALE GENOMIC DNA]</scope>
    <source>
        <strain evidence="2">Ar21-2</strain>
    </source>
</reference>
<evidence type="ECO:0000313" key="2">
    <source>
        <dbReference type="Proteomes" id="UP000217790"/>
    </source>
</evidence>
<protein>
    <submittedName>
        <fullName evidence="1">Uncharacterized protein</fullName>
    </submittedName>
</protein>
<keyword evidence="2" id="KW-1185">Reference proteome</keyword>
<dbReference type="InParanoid" id="A0A2H3DG60"/>